<dbReference type="Pfam" id="PF18563">
    <property type="entry name" value="TubC_N"/>
    <property type="match status" value="1"/>
</dbReference>
<evidence type="ECO:0000259" key="1">
    <source>
        <dbReference type="Pfam" id="PF18563"/>
    </source>
</evidence>
<organism evidence="2 3">
    <name type="scientific">Salmonella enterica</name>
    <name type="common">Salmonella choleraesuis</name>
    <dbReference type="NCBI Taxonomy" id="28901"/>
    <lineage>
        <taxon>Bacteria</taxon>
        <taxon>Pseudomonadati</taxon>
        <taxon>Pseudomonadota</taxon>
        <taxon>Gammaproteobacteria</taxon>
        <taxon>Enterobacterales</taxon>
        <taxon>Enterobacteriaceae</taxon>
        <taxon>Salmonella</taxon>
    </lineage>
</organism>
<comment type="caution">
    <text evidence="2">The sequence shown here is derived from an EMBL/GenBank/DDBJ whole genome shotgun (WGS) entry which is preliminary data.</text>
</comment>
<dbReference type="Proteomes" id="UP000839526">
    <property type="component" value="Unassembled WGS sequence"/>
</dbReference>
<sequence>MIDQKVAAALFEKLSTLGVQIWQEQGRLNYSAPRGVVTPELLSEMKEHKIALIALLQDQQAEPLFQSCPNERYEPF</sequence>
<gene>
    <name evidence="2" type="ORF">D9O31_15365</name>
</gene>
<feature type="non-terminal residue" evidence="2">
    <location>
        <position position="76"/>
    </location>
</feature>
<feature type="domain" description="TubC N-terminal docking" evidence="1">
    <location>
        <begin position="10"/>
        <end position="57"/>
    </location>
</feature>
<evidence type="ECO:0000313" key="2">
    <source>
        <dbReference type="EMBL" id="MMS77891.1"/>
    </source>
</evidence>
<protein>
    <recommendedName>
        <fullName evidence="1">TubC N-terminal docking domain-containing protein</fullName>
    </recommendedName>
</protein>
<evidence type="ECO:0000313" key="3">
    <source>
        <dbReference type="Proteomes" id="UP000839526"/>
    </source>
</evidence>
<dbReference type="Gene3D" id="1.10.10.1830">
    <property type="entry name" value="Non-ribosomal peptide synthase, adenylation domain"/>
    <property type="match status" value="1"/>
</dbReference>
<dbReference type="InterPro" id="IPR044894">
    <property type="entry name" value="TubC_N_sf"/>
</dbReference>
<accession>A0A403T278</accession>
<dbReference type="InterPro" id="IPR041464">
    <property type="entry name" value="TubC_N"/>
</dbReference>
<dbReference type="AlphaFoldDB" id="A0A403T278"/>
<dbReference type="EMBL" id="RWAH01000013">
    <property type="protein sequence ID" value="MMS77891.1"/>
    <property type="molecule type" value="Genomic_DNA"/>
</dbReference>
<proteinExistence type="predicted"/>
<name>A0A403T278_SALER</name>
<reference evidence="2 3" key="1">
    <citation type="submission" date="2018-10" db="EMBL/GenBank/DDBJ databases">
        <authorList>
            <consortium name="PulseNet: The National Subtyping Network for Foodborne Disease Surveillance"/>
            <person name="Tarr C.L."/>
            <person name="Trees E."/>
            <person name="Katz L.S."/>
            <person name="Carleton-Romer H.A."/>
            <person name="Stroika S."/>
            <person name="Kucerova Z."/>
            <person name="Roache K.F."/>
            <person name="Sabol A.L."/>
            <person name="Besser J."/>
            <person name="Gerner-Smidt P."/>
        </authorList>
    </citation>
    <scope>NUCLEOTIDE SEQUENCE [LARGE SCALE GENOMIC DNA]</scope>
    <source>
        <strain evidence="2 3">PNUSAS052121</strain>
    </source>
</reference>